<dbReference type="CDD" id="cd06571">
    <property type="entry name" value="Bac_DnaA_C"/>
    <property type="match status" value="1"/>
</dbReference>
<evidence type="ECO:0000256" key="7">
    <source>
        <dbReference type="ARBA" id="ARBA00023125"/>
    </source>
</evidence>
<accession>A0A2H0KTB7</accession>
<dbReference type="PANTHER" id="PTHR30050:SF2">
    <property type="entry name" value="CHROMOSOMAL REPLICATION INITIATOR PROTEIN DNAA"/>
    <property type="match status" value="1"/>
</dbReference>
<feature type="domain" description="AAA+ ATPase" evidence="12">
    <location>
        <begin position="154"/>
        <end position="287"/>
    </location>
</feature>
<feature type="binding site" evidence="8">
    <location>
        <position position="165"/>
    </location>
    <ligand>
        <name>ATP</name>
        <dbReference type="ChEBI" id="CHEBI:30616"/>
    </ligand>
</feature>
<keyword evidence="5 8" id="KW-0067">ATP-binding</keyword>
<dbReference type="InterPro" id="IPR020591">
    <property type="entry name" value="Chromosome_initiator_DnaA-like"/>
</dbReference>
<evidence type="ECO:0000256" key="2">
    <source>
        <dbReference type="ARBA" id="ARBA00022490"/>
    </source>
</evidence>
<dbReference type="HAMAP" id="MF_00377">
    <property type="entry name" value="DnaA_bact"/>
    <property type="match status" value="1"/>
</dbReference>
<dbReference type="EMBL" id="PCVO01000021">
    <property type="protein sequence ID" value="PIQ75392.1"/>
    <property type="molecule type" value="Genomic_DNA"/>
</dbReference>
<comment type="similarity">
    <text evidence="1 8 11">Belongs to the DnaA family.</text>
</comment>
<evidence type="ECO:0000256" key="4">
    <source>
        <dbReference type="ARBA" id="ARBA00022741"/>
    </source>
</evidence>
<dbReference type="GO" id="GO:0006270">
    <property type="term" value="P:DNA replication initiation"/>
    <property type="evidence" value="ECO:0007669"/>
    <property type="project" value="UniProtKB-UniRule"/>
</dbReference>
<evidence type="ECO:0000259" key="13">
    <source>
        <dbReference type="SMART" id="SM00760"/>
    </source>
</evidence>
<dbReference type="PROSITE" id="PS01008">
    <property type="entry name" value="DNAA"/>
    <property type="match status" value="1"/>
</dbReference>
<feature type="binding site" evidence="8">
    <location>
        <position position="167"/>
    </location>
    <ligand>
        <name>ATP</name>
        <dbReference type="ChEBI" id="CHEBI:30616"/>
    </ligand>
</feature>
<keyword evidence="7 8" id="KW-0238">DNA-binding</keyword>
<dbReference type="InterPro" id="IPR013159">
    <property type="entry name" value="DnaA_C"/>
</dbReference>
<feature type="region of interest" description="Domain I, interacts with DnaA modulators" evidence="8">
    <location>
        <begin position="1"/>
        <end position="85"/>
    </location>
</feature>
<dbReference type="FunFam" id="3.40.50.300:FF:000668">
    <property type="entry name" value="Chromosomal replication initiator protein DnaA"/>
    <property type="match status" value="1"/>
</dbReference>
<comment type="function">
    <text evidence="8 10">Plays an essential role in the initiation and regulation of chromosomal replication. ATP-DnaA binds to the origin of replication (oriC) to initiate formation of the DNA replication initiation complex once per cell cycle. Binds the DnaA box (a 9 base pair repeat at the origin) and separates the double-stranded (ds)DNA. Forms a right-handed helical filament on oriC DNA; dsDNA binds to the exterior of the filament while single-stranded (ss)DNA is stabiized in the filament's interior. The ATP-DnaA-oriC complex binds and stabilizes one strand of the AT-rich DNA unwinding element (DUE), permitting loading of DNA polymerase. After initiation quickly degrades to an ADP-DnaA complex that is not apt for DNA replication. Binds acidic phospholipids.</text>
</comment>
<dbReference type="Pfam" id="PF11638">
    <property type="entry name" value="DnaA_N"/>
    <property type="match status" value="1"/>
</dbReference>
<dbReference type="NCBIfam" id="TIGR00362">
    <property type="entry name" value="DnaA"/>
    <property type="match status" value="1"/>
</dbReference>
<dbReference type="SUPFAM" id="SSF48295">
    <property type="entry name" value="TrpR-like"/>
    <property type="match status" value="1"/>
</dbReference>
<dbReference type="InterPro" id="IPR001957">
    <property type="entry name" value="Chromosome_initiator_DnaA"/>
</dbReference>
<comment type="subcellular location">
    <subcellularLocation>
        <location evidence="8">Cytoplasm</location>
    </subcellularLocation>
</comment>
<dbReference type="GO" id="GO:0008289">
    <property type="term" value="F:lipid binding"/>
    <property type="evidence" value="ECO:0007669"/>
    <property type="project" value="UniProtKB-KW"/>
</dbReference>
<organism evidence="14 15">
    <name type="scientific">Candidatus Portnoybacteria bacterium CG11_big_fil_rev_8_21_14_0_20_40_15</name>
    <dbReference type="NCBI Taxonomy" id="1974817"/>
    <lineage>
        <taxon>Bacteria</taxon>
        <taxon>Candidatus Portnoyibacteriota</taxon>
    </lineage>
</organism>
<protein>
    <recommendedName>
        <fullName evidence="8 9">Chromosomal replication initiator protein DnaA</fullName>
    </recommendedName>
</protein>
<dbReference type="Pfam" id="PF08299">
    <property type="entry name" value="Bac_DnaA_C"/>
    <property type="match status" value="1"/>
</dbReference>
<evidence type="ECO:0000313" key="14">
    <source>
        <dbReference type="EMBL" id="PIQ75392.1"/>
    </source>
</evidence>
<dbReference type="InterPro" id="IPR018312">
    <property type="entry name" value="Chromosome_initiator_DnaA_CS"/>
</dbReference>
<dbReference type="Gene3D" id="1.10.1750.10">
    <property type="match status" value="1"/>
</dbReference>
<dbReference type="Gene3D" id="3.30.300.180">
    <property type="match status" value="1"/>
</dbReference>
<dbReference type="SUPFAM" id="SSF52540">
    <property type="entry name" value="P-loop containing nucleoside triphosphate hydrolases"/>
    <property type="match status" value="1"/>
</dbReference>
<name>A0A2H0KTB7_9BACT</name>
<comment type="caution">
    <text evidence="14">The sequence shown here is derived from an EMBL/GenBank/DDBJ whole genome shotgun (WGS) entry which is preliminary data.</text>
</comment>
<comment type="domain">
    <text evidence="8">Domain I is involved in oligomerization and binding regulators, domain II is flexibile and of varying length in different bacteria, domain III forms the AAA+ region, while domain IV binds dsDNA.</text>
</comment>
<keyword evidence="2 8" id="KW-0963">Cytoplasm</keyword>
<evidence type="ECO:0000256" key="9">
    <source>
        <dbReference type="NCBIfam" id="TIGR00362"/>
    </source>
</evidence>
<dbReference type="PRINTS" id="PR00051">
    <property type="entry name" value="DNAA"/>
</dbReference>
<keyword evidence="4 8" id="KW-0547">Nucleotide-binding</keyword>
<reference evidence="14 15" key="1">
    <citation type="submission" date="2017-09" db="EMBL/GenBank/DDBJ databases">
        <title>Depth-based differentiation of microbial function through sediment-hosted aquifers and enrichment of novel symbionts in the deep terrestrial subsurface.</title>
        <authorList>
            <person name="Probst A.J."/>
            <person name="Ladd B."/>
            <person name="Jarett J.K."/>
            <person name="Geller-Mcgrath D.E."/>
            <person name="Sieber C.M."/>
            <person name="Emerson J.B."/>
            <person name="Anantharaman K."/>
            <person name="Thomas B.C."/>
            <person name="Malmstrom R."/>
            <person name="Stieglmeier M."/>
            <person name="Klingl A."/>
            <person name="Woyke T."/>
            <person name="Ryan C.M."/>
            <person name="Banfield J.F."/>
        </authorList>
    </citation>
    <scope>NUCLEOTIDE SEQUENCE [LARGE SCALE GENOMIC DNA]</scope>
    <source>
        <strain evidence="14">CG11_big_fil_rev_8_21_14_0_20_40_15</strain>
    </source>
</reference>
<comment type="caution">
    <text evidence="8">Lacks conserved residue(s) required for the propagation of feature annotation.</text>
</comment>
<dbReference type="Gene3D" id="1.10.8.60">
    <property type="match status" value="1"/>
</dbReference>
<keyword evidence="6 8" id="KW-0446">Lipid-binding</keyword>
<evidence type="ECO:0000256" key="1">
    <source>
        <dbReference type="ARBA" id="ARBA00006583"/>
    </source>
</evidence>
<evidence type="ECO:0000256" key="10">
    <source>
        <dbReference type="RuleBase" id="RU000577"/>
    </source>
</evidence>
<dbReference type="InterPro" id="IPR010921">
    <property type="entry name" value="Trp_repressor/repl_initiator"/>
</dbReference>
<dbReference type="GO" id="GO:0003688">
    <property type="term" value="F:DNA replication origin binding"/>
    <property type="evidence" value="ECO:0007669"/>
    <property type="project" value="UniProtKB-UniRule"/>
</dbReference>
<evidence type="ECO:0000256" key="11">
    <source>
        <dbReference type="RuleBase" id="RU004227"/>
    </source>
</evidence>
<dbReference type="InterPro" id="IPR027417">
    <property type="entry name" value="P-loop_NTPase"/>
</dbReference>
<dbReference type="GO" id="GO:0005737">
    <property type="term" value="C:cytoplasm"/>
    <property type="evidence" value="ECO:0007669"/>
    <property type="project" value="UniProtKB-SubCell"/>
</dbReference>
<evidence type="ECO:0000256" key="5">
    <source>
        <dbReference type="ARBA" id="ARBA00022840"/>
    </source>
</evidence>
<evidence type="ECO:0000259" key="12">
    <source>
        <dbReference type="SMART" id="SM00382"/>
    </source>
</evidence>
<dbReference type="SMART" id="SM00382">
    <property type="entry name" value="AAA"/>
    <property type="match status" value="1"/>
</dbReference>
<feature type="binding site" evidence="8">
    <location>
        <position position="169"/>
    </location>
    <ligand>
        <name>ATP</name>
        <dbReference type="ChEBI" id="CHEBI:30616"/>
    </ligand>
</feature>
<feature type="domain" description="Chromosomal replication initiator DnaA C-terminal" evidence="13">
    <location>
        <begin position="366"/>
        <end position="435"/>
    </location>
</feature>
<dbReference type="InterPro" id="IPR038454">
    <property type="entry name" value="DnaA_N_sf"/>
</dbReference>
<dbReference type="InterPro" id="IPR013317">
    <property type="entry name" value="DnaA_dom"/>
</dbReference>
<dbReference type="SMART" id="SM00760">
    <property type="entry name" value="Bac_DnaA_C"/>
    <property type="match status" value="1"/>
</dbReference>
<keyword evidence="3 8" id="KW-0235">DNA replication</keyword>
<evidence type="ECO:0000256" key="6">
    <source>
        <dbReference type="ARBA" id="ARBA00023121"/>
    </source>
</evidence>
<evidence type="ECO:0000256" key="8">
    <source>
        <dbReference type="HAMAP-Rule" id="MF_00377"/>
    </source>
</evidence>
<evidence type="ECO:0000313" key="15">
    <source>
        <dbReference type="Proteomes" id="UP000229317"/>
    </source>
</evidence>
<dbReference type="Proteomes" id="UP000229317">
    <property type="component" value="Unassembled WGS sequence"/>
</dbReference>
<dbReference type="GO" id="GO:0005524">
    <property type="term" value="F:ATP binding"/>
    <property type="evidence" value="ECO:0007669"/>
    <property type="project" value="UniProtKB-UniRule"/>
</dbReference>
<dbReference type="Pfam" id="PF00308">
    <property type="entry name" value="Bac_DnaA"/>
    <property type="match status" value="1"/>
</dbReference>
<feature type="binding site" evidence="8">
    <location>
        <position position="168"/>
    </location>
    <ligand>
        <name>ATP</name>
        <dbReference type="ChEBI" id="CHEBI:30616"/>
    </ligand>
</feature>
<comment type="subunit">
    <text evidence="8">Oligomerizes as a right-handed, spiral filament on DNA at oriC.</text>
</comment>
<proteinExistence type="inferred from homology"/>
<dbReference type="InterPro" id="IPR024633">
    <property type="entry name" value="DnaA_N_dom"/>
</dbReference>
<gene>
    <name evidence="8" type="primary">dnaA</name>
    <name evidence="14" type="ORF">COV84_01280</name>
</gene>
<dbReference type="Gene3D" id="3.40.50.300">
    <property type="entry name" value="P-loop containing nucleotide triphosphate hydrolases"/>
    <property type="match status" value="1"/>
</dbReference>
<evidence type="ECO:0000256" key="3">
    <source>
        <dbReference type="ARBA" id="ARBA00022705"/>
    </source>
</evidence>
<feature type="region of interest" description="Domain IV, binds dsDNA" evidence="8">
    <location>
        <begin position="339"/>
        <end position="459"/>
    </location>
</feature>
<sequence length="459" mass="52412">MTNHELWQAALGEIELNISKTNFITWFRNTDIIKAKDNSVTIAVPNAFSKEWLENKYNKLILRALRNVSPEAKDVDFVISTLPSSELIPALIGASAKSTKRKGTEEIGQPFQEFEINKETHLNPKYTFDNFIVGSFNELAQAAARAITKNLGKLYNPLFIYGGVGLGKTHLIQAVGNEIVKNYNNEKKVCYISSEKFTSELVDALYNGQVEEFKNTYRQIDVLIIDDIQFLAGKEKTQEEFFHTFNALYQNNKQIILSSDRPPQAISTLEERLKSRFSGGMIADISLPDLESRIAILKEKAHEKNFEINDEILNHIANYIQKNIRELEGALNRIIISAKIHNSIPSLPEISKILSNITSPLSKKISYKIIIQAVADFYDISTNHLINRCRKKELVYPRQVAMFLIREELKSSYPFIGEKLGGRDHTTVMYACEKITKELENNESLQQEINLIKEHFYNT</sequence>
<dbReference type="PANTHER" id="PTHR30050">
    <property type="entry name" value="CHROMOSOMAL REPLICATION INITIATOR PROTEIN DNAA"/>
    <property type="match status" value="1"/>
</dbReference>
<dbReference type="CDD" id="cd00009">
    <property type="entry name" value="AAA"/>
    <property type="match status" value="1"/>
</dbReference>
<dbReference type="InterPro" id="IPR003593">
    <property type="entry name" value="AAA+_ATPase"/>
</dbReference>
<dbReference type="GO" id="GO:0006275">
    <property type="term" value="P:regulation of DNA replication"/>
    <property type="evidence" value="ECO:0007669"/>
    <property type="project" value="UniProtKB-UniRule"/>
</dbReference>
<dbReference type="GO" id="GO:0005886">
    <property type="term" value="C:plasma membrane"/>
    <property type="evidence" value="ECO:0007669"/>
    <property type="project" value="TreeGrafter"/>
</dbReference>
<dbReference type="AlphaFoldDB" id="A0A2H0KTB7"/>